<evidence type="ECO:0000313" key="1">
    <source>
        <dbReference type="EnsemblPlants" id="AUR62025094-RA:cds"/>
    </source>
</evidence>
<dbReference type="InterPro" id="IPR015943">
    <property type="entry name" value="WD40/YVTN_repeat-like_dom_sf"/>
</dbReference>
<reference evidence="1" key="1">
    <citation type="journal article" date="2017" name="Nature">
        <title>The genome of Chenopodium quinoa.</title>
        <authorList>
            <person name="Jarvis D.E."/>
            <person name="Ho Y.S."/>
            <person name="Lightfoot D.J."/>
            <person name="Schmoeckel S.M."/>
            <person name="Li B."/>
            <person name="Borm T.J.A."/>
            <person name="Ohyanagi H."/>
            <person name="Mineta K."/>
            <person name="Michell C.T."/>
            <person name="Saber N."/>
            <person name="Kharbatia N.M."/>
            <person name="Rupper R.R."/>
            <person name="Sharp A.R."/>
            <person name="Dally N."/>
            <person name="Boughton B.A."/>
            <person name="Woo Y.H."/>
            <person name="Gao G."/>
            <person name="Schijlen E.G.W.M."/>
            <person name="Guo X."/>
            <person name="Momin A.A."/>
            <person name="Negrao S."/>
            <person name="Al-Babili S."/>
            <person name="Gehring C."/>
            <person name="Roessner U."/>
            <person name="Jung C."/>
            <person name="Murphy K."/>
            <person name="Arold S.T."/>
            <person name="Gojobori T."/>
            <person name="van der Linden C.G."/>
            <person name="van Loo E.N."/>
            <person name="Jellen E.N."/>
            <person name="Maughan P.J."/>
            <person name="Tester M."/>
        </authorList>
    </citation>
    <scope>NUCLEOTIDE SEQUENCE [LARGE SCALE GENOMIC DNA]</scope>
    <source>
        <strain evidence="1">cv. PI 614886</strain>
    </source>
</reference>
<dbReference type="InterPro" id="IPR037379">
    <property type="entry name" value="WDR74/Nsa1"/>
</dbReference>
<proteinExistence type="predicted"/>
<reference evidence="1" key="2">
    <citation type="submission" date="2021-03" db="UniProtKB">
        <authorList>
            <consortium name="EnsemblPlants"/>
        </authorList>
    </citation>
    <scope>IDENTIFICATION</scope>
</reference>
<dbReference type="GO" id="GO:0005730">
    <property type="term" value="C:nucleolus"/>
    <property type="evidence" value="ECO:0007669"/>
    <property type="project" value="InterPro"/>
</dbReference>
<keyword evidence="2" id="KW-1185">Reference proteome</keyword>
<dbReference type="InterPro" id="IPR036322">
    <property type="entry name" value="WD40_repeat_dom_sf"/>
</dbReference>
<dbReference type="OMA" id="HIRANYS"/>
<dbReference type="Proteomes" id="UP000596660">
    <property type="component" value="Unplaced"/>
</dbReference>
<dbReference type="Gramene" id="AUR62025094-RA">
    <property type="protein sequence ID" value="AUR62025094-RA:cds"/>
    <property type="gene ID" value="AUR62025094"/>
</dbReference>
<dbReference type="AlphaFoldDB" id="A0A803M868"/>
<sequence>MPRTTTIECPCCPPLRALNFDVLGLVKVIEARSKLDGVLKVVERWGDPDSSKAILTVSINDRKSNPLLAVARKNGAVSCLLPMSTPMSCTLLSCATKGKASLRRIEDFDSYTGSVSFATLETWSVCGSGEICCSKVHADEGYSVFGGKGIEINMWDLEKTSKIWSAKSPQANNLGIFTPTCFTSLTFLSNDDHRKVVAGTKNHQVRLYDTSSQRRPVLSIDFRETPIKSVAEDLDGHTIYVGNGSGDLGSFDIRTGGVDAIVVGSWLHKGVLFDAG</sequence>
<dbReference type="GO" id="GO:0030687">
    <property type="term" value="C:preribosome, large subunit precursor"/>
    <property type="evidence" value="ECO:0007669"/>
    <property type="project" value="TreeGrafter"/>
</dbReference>
<accession>A0A803M868</accession>
<dbReference type="EnsemblPlants" id="AUR62025094-RA">
    <property type="protein sequence ID" value="AUR62025094-RA:cds"/>
    <property type="gene ID" value="AUR62025094"/>
</dbReference>
<evidence type="ECO:0000313" key="2">
    <source>
        <dbReference type="Proteomes" id="UP000596660"/>
    </source>
</evidence>
<dbReference type="GO" id="GO:0042273">
    <property type="term" value="P:ribosomal large subunit biogenesis"/>
    <property type="evidence" value="ECO:0007669"/>
    <property type="project" value="InterPro"/>
</dbReference>
<dbReference type="Gene3D" id="2.130.10.10">
    <property type="entry name" value="YVTN repeat-like/Quinoprotein amine dehydrogenase"/>
    <property type="match status" value="1"/>
</dbReference>
<name>A0A803M868_CHEQI</name>
<dbReference type="CDD" id="cd22857">
    <property type="entry name" value="WDR74"/>
    <property type="match status" value="1"/>
</dbReference>
<dbReference type="PANTHER" id="PTHR16038">
    <property type="entry name" value="NOP SEVEN ASSOCIATED PROTEIN 1"/>
    <property type="match status" value="1"/>
</dbReference>
<organism evidence="1 2">
    <name type="scientific">Chenopodium quinoa</name>
    <name type="common">Quinoa</name>
    <dbReference type="NCBI Taxonomy" id="63459"/>
    <lineage>
        <taxon>Eukaryota</taxon>
        <taxon>Viridiplantae</taxon>
        <taxon>Streptophyta</taxon>
        <taxon>Embryophyta</taxon>
        <taxon>Tracheophyta</taxon>
        <taxon>Spermatophyta</taxon>
        <taxon>Magnoliopsida</taxon>
        <taxon>eudicotyledons</taxon>
        <taxon>Gunneridae</taxon>
        <taxon>Pentapetalae</taxon>
        <taxon>Caryophyllales</taxon>
        <taxon>Chenopodiaceae</taxon>
        <taxon>Chenopodioideae</taxon>
        <taxon>Atripliceae</taxon>
        <taxon>Chenopodium</taxon>
    </lineage>
</organism>
<protein>
    <submittedName>
        <fullName evidence="1">Uncharacterized protein</fullName>
    </submittedName>
</protein>
<dbReference type="SUPFAM" id="SSF50978">
    <property type="entry name" value="WD40 repeat-like"/>
    <property type="match status" value="1"/>
</dbReference>
<dbReference type="PANTHER" id="PTHR16038:SF4">
    <property type="entry name" value="WD REPEAT-CONTAINING PROTEIN 74"/>
    <property type="match status" value="1"/>
</dbReference>